<feature type="chain" id="PRO_5042235905" description="GDSL esterase/lipase At5g55050-like" evidence="4">
    <location>
        <begin position="31"/>
        <end position="363"/>
    </location>
</feature>
<evidence type="ECO:0000256" key="4">
    <source>
        <dbReference type="SAM" id="SignalP"/>
    </source>
</evidence>
<evidence type="ECO:0000256" key="2">
    <source>
        <dbReference type="ARBA" id="ARBA00022801"/>
    </source>
</evidence>
<evidence type="ECO:0000313" key="6">
    <source>
        <dbReference type="Proteomes" id="UP001206925"/>
    </source>
</evidence>
<dbReference type="Gene3D" id="3.40.50.1110">
    <property type="entry name" value="SGNH hydrolase"/>
    <property type="match status" value="1"/>
</dbReference>
<feature type="signal peptide" evidence="4">
    <location>
        <begin position="1"/>
        <end position="30"/>
    </location>
</feature>
<dbReference type="CDD" id="cd01837">
    <property type="entry name" value="SGNH_plant_lipase_like"/>
    <property type="match status" value="1"/>
</dbReference>
<dbReference type="InterPro" id="IPR001087">
    <property type="entry name" value="GDSL"/>
</dbReference>
<dbReference type="PANTHER" id="PTHR45648:SF170">
    <property type="entry name" value="TRIACYLGLYCEROL LIPASE"/>
    <property type="match status" value="1"/>
</dbReference>
<evidence type="ECO:0000313" key="5">
    <source>
        <dbReference type="EMBL" id="KAI7751858.1"/>
    </source>
</evidence>
<dbReference type="Pfam" id="PF00657">
    <property type="entry name" value="Lipase_GDSL"/>
    <property type="match status" value="1"/>
</dbReference>
<keyword evidence="3" id="KW-0443">Lipid metabolism</keyword>
<dbReference type="SUPFAM" id="SSF52266">
    <property type="entry name" value="SGNH hydrolase"/>
    <property type="match status" value="1"/>
</dbReference>
<reference evidence="5" key="1">
    <citation type="submission" date="2022-06" db="EMBL/GenBank/DDBJ databases">
        <title>Uncovering the hologenomic basis of an extraordinary plant invasion.</title>
        <authorList>
            <person name="Bieker V.C."/>
            <person name="Martin M.D."/>
            <person name="Gilbert T."/>
            <person name="Hodgins K."/>
            <person name="Battlay P."/>
            <person name="Petersen B."/>
            <person name="Wilson J."/>
        </authorList>
    </citation>
    <scope>NUCLEOTIDE SEQUENCE</scope>
    <source>
        <strain evidence="5">AA19_3_7</strain>
        <tissue evidence="5">Leaf</tissue>
    </source>
</reference>
<dbReference type="Proteomes" id="UP001206925">
    <property type="component" value="Unassembled WGS sequence"/>
</dbReference>
<dbReference type="InterPro" id="IPR051058">
    <property type="entry name" value="GDSL_Est/Lipase"/>
</dbReference>
<dbReference type="PANTHER" id="PTHR45648">
    <property type="entry name" value="GDSL LIPASE/ACYLHYDROLASE FAMILY PROTEIN (AFU_ORTHOLOGUE AFUA_4G14700)"/>
    <property type="match status" value="1"/>
</dbReference>
<dbReference type="EMBL" id="JAMZMK010005799">
    <property type="protein sequence ID" value="KAI7751858.1"/>
    <property type="molecule type" value="Genomic_DNA"/>
</dbReference>
<keyword evidence="4" id="KW-0732">Signal</keyword>
<keyword evidence="6" id="KW-1185">Reference proteome</keyword>
<dbReference type="GO" id="GO:0016042">
    <property type="term" value="P:lipid catabolic process"/>
    <property type="evidence" value="ECO:0007669"/>
    <property type="project" value="UniProtKB-KW"/>
</dbReference>
<protein>
    <recommendedName>
        <fullName evidence="7">GDSL esterase/lipase At5g55050-like</fullName>
    </recommendedName>
</protein>
<sequence length="363" mass="39776">MANSINGVPLKIITSLFLCGVLFLSAGCLCQSVPGIYIFGDSLVDVGNNNHLPLSLLKANFPHNGIDFPTGKATGRFSNGKNGADFLAEKVGLPTAPPYLSLGSGIPITGVSFASGGAGLFNRTDDHFRQAISMTQQVEYFSLVHDQLVKQLGLDGARAHLAKSLFLIVIGSNDLFAYFRNNSKVSKQYTPQQYVDLMASTFKELMKRLYGMDARKFGVTGVGVIGCCPARRKQTATKECNLEANVWAINYNIGLKLLLHDLKSELLDINYSYFDTYGVENNIIQNPQSHGITEIKEACCGLGNMKAAIPCVPIATYCSNRRDHLFWDRVHPSETVSSLFADLFYNGPQQVTFPTNIEQLVKL</sequence>
<keyword evidence="2" id="KW-0378">Hydrolase</keyword>
<evidence type="ECO:0008006" key="7">
    <source>
        <dbReference type="Google" id="ProtNLM"/>
    </source>
</evidence>
<accession>A0AAD5GU32</accession>
<evidence type="ECO:0000256" key="3">
    <source>
        <dbReference type="ARBA" id="ARBA00022963"/>
    </source>
</evidence>
<comment type="caution">
    <text evidence="5">The sequence shown here is derived from an EMBL/GenBank/DDBJ whole genome shotgun (WGS) entry which is preliminary data.</text>
</comment>
<keyword evidence="3" id="KW-0442">Lipid degradation</keyword>
<organism evidence="5 6">
    <name type="scientific">Ambrosia artemisiifolia</name>
    <name type="common">Common ragweed</name>
    <dbReference type="NCBI Taxonomy" id="4212"/>
    <lineage>
        <taxon>Eukaryota</taxon>
        <taxon>Viridiplantae</taxon>
        <taxon>Streptophyta</taxon>
        <taxon>Embryophyta</taxon>
        <taxon>Tracheophyta</taxon>
        <taxon>Spermatophyta</taxon>
        <taxon>Magnoliopsida</taxon>
        <taxon>eudicotyledons</taxon>
        <taxon>Gunneridae</taxon>
        <taxon>Pentapetalae</taxon>
        <taxon>asterids</taxon>
        <taxon>campanulids</taxon>
        <taxon>Asterales</taxon>
        <taxon>Asteraceae</taxon>
        <taxon>Asteroideae</taxon>
        <taxon>Heliantheae alliance</taxon>
        <taxon>Heliantheae</taxon>
        <taxon>Ambrosia</taxon>
    </lineage>
</organism>
<dbReference type="InterPro" id="IPR035669">
    <property type="entry name" value="SGNH_plant_lipase-like"/>
</dbReference>
<dbReference type="GO" id="GO:0016788">
    <property type="term" value="F:hydrolase activity, acting on ester bonds"/>
    <property type="evidence" value="ECO:0007669"/>
    <property type="project" value="InterPro"/>
</dbReference>
<comment type="similarity">
    <text evidence="1">Belongs to the 'GDSL' lipolytic enzyme family.</text>
</comment>
<dbReference type="AlphaFoldDB" id="A0AAD5GU32"/>
<dbReference type="InterPro" id="IPR036514">
    <property type="entry name" value="SGNH_hydro_sf"/>
</dbReference>
<name>A0AAD5GU32_AMBAR</name>
<evidence type="ECO:0000256" key="1">
    <source>
        <dbReference type="ARBA" id="ARBA00008668"/>
    </source>
</evidence>
<proteinExistence type="inferred from homology"/>
<gene>
    <name evidence="5" type="ORF">M8C21_023243</name>
</gene>